<evidence type="ECO:0000313" key="2">
    <source>
        <dbReference type="Proteomes" id="UP000609346"/>
    </source>
</evidence>
<dbReference type="RefSeq" id="WP_191205010.1">
    <property type="nucleotide sequence ID" value="NZ_JACXZA010000004.1"/>
</dbReference>
<accession>A0ABR8N063</accession>
<dbReference type="Gene3D" id="2.50.20.20">
    <property type="match status" value="1"/>
</dbReference>
<comment type="caution">
    <text evidence="1">The sequence shown here is derived from an EMBL/GenBank/DDBJ whole genome shotgun (WGS) entry which is preliminary data.</text>
</comment>
<proteinExistence type="predicted"/>
<reference evidence="1 2" key="1">
    <citation type="submission" date="2020-09" db="EMBL/GenBank/DDBJ databases">
        <title>Paenibacillus sp. strain PR3 16S rRNA gene Genome sequencing and assembly.</title>
        <authorList>
            <person name="Kim J."/>
        </authorList>
    </citation>
    <scope>NUCLEOTIDE SEQUENCE [LARGE SCALE GENOMIC DNA]</scope>
    <source>
        <strain evidence="1 2">PR3</strain>
    </source>
</reference>
<dbReference type="InterPro" id="IPR029046">
    <property type="entry name" value="LolA/LolB/LppX"/>
</dbReference>
<dbReference type="PROSITE" id="PS51257">
    <property type="entry name" value="PROKAR_LIPOPROTEIN"/>
    <property type="match status" value="1"/>
</dbReference>
<sequence>MGQRIRAGRRMLLVGTACITLMMTIACSPGKKEEASTSGDASKLQQQLEQAAEAAAKPATWTITMKLSQNLDEETMNMTTTGDVVREPLQMKQSIQSEYEGEKSKMETILTPDGYYMHDLATDDWTKMAASAIPQVKQTLSDYQVKPSEPLKRLEVSSAQLKGSTNTAGQLQYDYTGDGTDAGAKAIIDDVLRGTFGGGTMTKEVADTIKVNSFTYQLTTDATTKLPMDVKMAMVLSIEFEKGHPTTLNQTLDITYSGWDGGQTVTVPEAAKKAEEITPPTQDLIDELQRLQDEMGQQTPAS</sequence>
<evidence type="ECO:0008006" key="3">
    <source>
        <dbReference type="Google" id="ProtNLM"/>
    </source>
</evidence>
<keyword evidence="2" id="KW-1185">Reference proteome</keyword>
<dbReference type="Pfam" id="PF20316">
    <property type="entry name" value="DUF6612"/>
    <property type="match status" value="1"/>
</dbReference>
<dbReference type="EMBL" id="JACXZA010000004">
    <property type="protein sequence ID" value="MBD3920737.1"/>
    <property type="molecule type" value="Genomic_DNA"/>
</dbReference>
<gene>
    <name evidence="1" type="ORF">H8B09_18370</name>
</gene>
<dbReference type="SUPFAM" id="SSF89392">
    <property type="entry name" value="Prokaryotic lipoproteins and lipoprotein localization factors"/>
    <property type="match status" value="1"/>
</dbReference>
<dbReference type="InterPro" id="IPR046720">
    <property type="entry name" value="DUF6612"/>
</dbReference>
<name>A0ABR8N063_9BACL</name>
<organism evidence="1 2">
    <name type="scientific">Paenibacillus terricola</name>
    <dbReference type="NCBI Taxonomy" id="2763503"/>
    <lineage>
        <taxon>Bacteria</taxon>
        <taxon>Bacillati</taxon>
        <taxon>Bacillota</taxon>
        <taxon>Bacilli</taxon>
        <taxon>Bacillales</taxon>
        <taxon>Paenibacillaceae</taxon>
        <taxon>Paenibacillus</taxon>
    </lineage>
</organism>
<evidence type="ECO:0000313" key="1">
    <source>
        <dbReference type="EMBL" id="MBD3920737.1"/>
    </source>
</evidence>
<protein>
    <recommendedName>
        <fullName evidence="3">LppX_LprAFG lipoprotein</fullName>
    </recommendedName>
</protein>
<dbReference type="Proteomes" id="UP000609346">
    <property type="component" value="Unassembled WGS sequence"/>
</dbReference>